<proteinExistence type="predicted"/>
<dbReference type="RefSeq" id="WP_315909736.1">
    <property type="nucleotide sequence ID" value="NZ_JAOPKC010000018.1"/>
</dbReference>
<dbReference type="AlphaFoldDB" id="A0AAE3ICV9"/>
<gene>
    <name evidence="3" type="ORF">OB914_13195</name>
    <name evidence="2" type="ORF">OB916_13080</name>
</gene>
<feature type="transmembrane region" description="Helical" evidence="1">
    <location>
        <begin position="50"/>
        <end position="72"/>
    </location>
</feature>
<evidence type="ECO:0000313" key="4">
    <source>
        <dbReference type="Proteomes" id="UP001208186"/>
    </source>
</evidence>
<keyword evidence="1" id="KW-1133">Transmembrane helix</keyword>
<keyword evidence="4" id="KW-1185">Reference proteome</keyword>
<keyword evidence="1" id="KW-0812">Transmembrane</keyword>
<name>A0AAE3ICV9_9EURY</name>
<keyword evidence="1" id="KW-0472">Membrane</keyword>
<protein>
    <submittedName>
        <fullName evidence="3">Uncharacterized protein</fullName>
    </submittedName>
</protein>
<feature type="transmembrane region" description="Helical" evidence="1">
    <location>
        <begin position="12"/>
        <end position="30"/>
    </location>
</feature>
<accession>A0AAE3ICV9</accession>
<organism evidence="3 5">
    <name type="scientific">Halapricum hydrolyticum</name>
    <dbReference type="NCBI Taxonomy" id="2979991"/>
    <lineage>
        <taxon>Archaea</taxon>
        <taxon>Methanobacteriati</taxon>
        <taxon>Methanobacteriota</taxon>
        <taxon>Stenosarchaea group</taxon>
        <taxon>Halobacteria</taxon>
        <taxon>Halobacteriales</taxon>
        <taxon>Haloarculaceae</taxon>
        <taxon>Halapricum</taxon>
    </lineage>
</organism>
<evidence type="ECO:0000256" key="1">
    <source>
        <dbReference type="SAM" id="Phobius"/>
    </source>
</evidence>
<dbReference type="EMBL" id="JAOPKC010000018">
    <property type="protein sequence ID" value="MCU4718983.1"/>
    <property type="molecule type" value="Genomic_DNA"/>
</dbReference>
<evidence type="ECO:0000313" key="5">
    <source>
        <dbReference type="Proteomes" id="UP001209746"/>
    </source>
</evidence>
<comment type="caution">
    <text evidence="3">The sequence shown here is derived from an EMBL/GenBank/DDBJ whole genome shotgun (WGS) entry which is preliminary data.</text>
</comment>
<dbReference type="Proteomes" id="UP001208186">
    <property type="component" value="Unassembled WGS sequence"/>
</dbReference>
<evidence type="ECO:0000313" key="2">
    <source>
        <dbReference type="EMBL" id="MCU4718983.1"/>
    </source>
</evidence>
<dbReference type="EMBL" id="JAOPKD010000016">
    <property type="protein sequence ID" value="MCU4727912.1"/>
    <property type="molecule type" value="Genomic_DNA"/>
</dbReference>
<sequence>MSGTHGGTGRADLALALLTFGGIVAVTGWIANSVLGELSGIDRTGTVEGWYLILGVLMPVLAILGVVAYSIWSGYQ</sequence>
<reference evidence="3" key="1">
    <citation type="submission" date="2023-02" db="EMBL/GenBank/DDBJ databases">
        <title>Enrichment on poylsaccharides allowed isolation of novel metabolic and taxonomic groups of Haloarchaea.</title>
        <authorList>
            <person name="Sorokin D.Y."/>
            <person name="Elcheninov A.G."/>
            <person name="Khizhniak T.V."/>
            <person name="Kolganova T.V."/>
            <person name="Kublanov I.V."/>
        </authorList>
    </citation>
    <scope>NUCLEOTIDE SEQUENCE</scope>
    <source>
        <strain evidence="2 4">HArc-curdl5-1</strain>
        <strain evidence="3">HArc-curdl7</strain>
    </source>
</reference>
<evidence type="ECO:0000313" key="3">
    <source>
        <dbReference type="EMBL" id="MCU4727912.1"/>
    </source>
</evidence>
<dbReference type="Proteomes" id="UP001209746">
    <property type="component" value="Unassembled WGS sequence"/>
</dbReference>